<evidence type="ECO:0000256" key="2">
    <source>
        <dbReference type="ARBA" id="ARBA00004167"/>
    </source>
</evidence>
<evidence type="ECO:0000256" key="11">
    <source>
        <dbReference type="ARBA" id="ARBA00023136"/>
    </source>
</evidence>
<dbReference type="Gene3D" id="1.10.630.10">
    <property type="entry name" value="Cytochrome P450"/>
    <property type="match status" value="1"/>
</dbReference>
<evidence type="ECO:0000256" key="5">
    <source>
        <dbReference type="ARBA" id="ARBA00022692"/>
    </source>
</evidence>
<dbReference type="Pfam" id="PF00067">
    <property type="entry name" value="p450"/>
    <property type="match status" value="1"/>
</dbReference>
<name>A0A9E7GJK0_9LILI</name>
<evidence type="ECO:0000256" key="8">
    <source>
        <dbReference type="ARBA" id="ARBA00023002"/>
    </source>
</evidence>
<keyword evidence="13" id="KW-1185">Reference proteome</keyword>
<evidence type="ECO:0000256" key="4">
    <source>
        <dbReference type="ARBA" id="ARBA00022617"/>
    </source>
</evidence>
<dbReference type="GO" id="GO:0020037">
    <property type="term" value="F:heme binding"/>
    <property type="evidence" value="ECO:0007669"/>
    <property type="project" value="InterPro"/>
</dbReference>
<accession>A0A9E7GJK0</accession>
<dbReference type="EMBL" id="CP097508">
    <property type="protein sequence ID" value="URE12318.1"/>
    <property type="molecule type" value="Genomic_DNA"/>
</dbReference>
<evidence type="ECO:0000313" key="12">
    <source>
        <dbReference type="EMBL" id="URE12318.1"/>
    </source>
</evidence>
<evidence type="ECO:0000256" key="3">
    <source>
        <dbReference type="ARBA" id="ARBA00010617"/>
    </source>
</evidence>
<dbReference type="InterPro" id="IPR052306">
    <property type="entry name" value="CYP450_71D"/>
</dbReference>
<keyword evidence="5" id="KW-0812">Transmembrane</keyword>
<dbReference type="InterPro" id="IPR036396">
    <property type="entry name" value="Cyt_P450_sf"/>
</dbReference>
<dbReference type="SUPFAM" id="SSF48264">
    <property type="entry name" value="Cytochrome P450"/>
    <property type="match status" value="1"/>
</dbReference>
<dbReference type="PANTHER" id="PTHR47953:SF19">
    <property type="entry name" value="OS06G0641600 PROTEIN"/>
    <property type="match status" value="1"/>
</dbReference>
<keyword evidence="9" id="KW-0408">Iron</keyword>
<evidence type="ECO:0000313" key="13">
    <source>
        <dbReference type="Proteomes" id="UP001055439"/>
    </source>
</evidence>
<dbReference type="GO" id="GO:0004497">
    <property type="term" value="F:monooxygenase activity"/>
    <property type="evidence" value="ECO:0007669"/>
    <property type="project" value="UniProtKB-KW"/>
</dbReference>
<comment type="similarity">
    <text evidence="3">Belongs to the cytochrome P450 family.</text>
</comment>
<evidence type="ECO:0000256" key="6">
    <source>
        <dbReference type="ARBA" id="ARBA00022723"/>
    </source>
</evidence>
<gene>
    <name evidence="12" type="ORF">MUK42_24403</name>
</gene>
<keyword evidence="10" id="KW-0503">Monooxygenase</keyword>
<dbReference type="PRINTS" id="PR00463">
    <property type="entry name" value="EP450I"/>
</dbReference>
<protein>
    <submittedName>
        <fullName evidence="12">Cytochrome P450</fullName>
    </submittedName>
</protein>
<evidence type="ECO:0000256" key="7">
    <source>
        <dbReference type="ARBA" id="ARBA00022989"/>
    </source>
</evidence>
<comment type="subcellular location">
    <subcellularLocation>
        <location evidence="2">Membrane</location>
        <topology evidence="2">Single-pass membrane protein</topology>
    </subcellularLocation>
</comment>
<dbReference type="GO" id="GO:0016020">
    <property type="term" value="C:membrane"/>
    <property type="evidence" value="ECO:0007669"/>
    <property type="project" value="UniProtKB-SubCell"/>
</dbReference>
<sequence>MDDIIRQLLRIKDHGDLSLHSIKAVIQDIFVGGIETSSTTLEWAMSELMRTPETMKRAQEEVREAMRGKGKVEERDAGGLSYLKLVIKETETAYASALADPETRQGDVAGAGIQHTGRKQGLRQCLGNGEGPNILGRRRRALPAGEVPRKPGRLQAGQLRVHTLRSWEEDVPRHAVCVGGRGAGAGSSSLLLRLGTPPWHAARRSGHDTEYGGNCISEIRAVLACCSSHPSP</sequence>
<dbReference type="PANTHER" id="PTHR47953">
    <property type="entry name" value="OS08G0105600 PROTEIN"/>
    <property type="match status" value="1"/>
</dbReference>
<dbReference type="OrthoDB" id="2789670at2759"/>
<evidence type="ECO:0000256" key="1">
    <source>
        <dbReference type="ARBA" id="ARBA00001971"/>
    </source>
</evidence>
<keyword evidence="11" id="KW-0472">Membrane</keyword>
<evidence type="ECO:0000256" key="10">
    <source>
        <dbReference type="ARBA" id="ARBA00023033"/>
    </source>
</evidence>
<dbReference type="InterPro" id="IPR002401">
    <property type="entry name" value="Cyt_P450_E_grp-I"/>
</dbReference>
<dbReference type="InterPro" id="IPR001128">
    <property type="entry name" value="Cyt_P450"/>
</dbReference>
<dbReference type="GO" id="GO:0016705">
    <property type="term" value="F:oxidoreductase activity, acting on paired donors, with incorporation or reduction of molecular oxygen"/>
    <property type="evidence" value="ECO:0007669"/>
    <property type="project" value="InterPro"/>
</dbReference>
<dbReference type="AlphaFoldDB" id="A0A9E7GJK0"/>
<organism evidence="12 13">
    <name type="scientific">Musa troglodytarum</name>
    <name type="common">fe'i banana</name>
    <dbReference type="NCBI Taxonomy" id="320322"/>
    <lineage>
        <taxon>Eukaryota</taxon>
        <taxon>Viridiplantae</taxon>
        <taxon>Streptophyta</taxon>
        <taxon>Embryophyta</taxon>
        <taxon>Tracheophyta</taxon>
        <taxon>Spermatophyta</taxon>
        <taxon>Magnoliopsida</taxon>
        <taxon>Liliopsida</taxon>
        <taxon>Zingiberales</taxon>
        <taxon>Musaceae</taxon>
        <taxon>Musa</taxon>
    </lineage>
</organism>
<comment type="cofactor">
    <cofactor evidence="1">
        <name>heme</name>
        <dbReference type="ChEBI" id="CHEBI:30413"/>
    </cofactor>
</comment>
<dbReference type="Proteomes" id="UP001055439">
    <property type="component" value="Chromosome 6"/>
</dbReference>
<reference evidence="12" key="1">
    <citation type="submission" date="2022-05" db="EMBL/GenBank/DDBJ databases">
        <title>The Musa troglodytarum L. genome provides insights into the mechanism of non-climacteric behaviour and enrichment of carotenoids.</title>
        <authorList>
            <person name="Wang J."/>
        </authorList>
    </citation>
    <scope>NUCLEOTIDE SEQUENCE</scope>
    <source>
        <tissue evidence="12">Leaf</tissue>
    </source>
</reference>
<keyword evidence="7" id="KW-1133">Transmembrane helix</keyword>
<proteinExistence type="inferred from homology"/>
<dbReference type="GO" id="GO:0005506">
    <property type="term" value="F:iron ion binding"/>
    <property type="evidence" value="ECO:0007669"/>
    <property type="project" value="InterPro"/>
</dbReference>
<evidence type="ECO:0000256" key="9">
    <source>
        <dbReference type="ARBA" id="ARBA00023004"/>
    </source>
</evidence>
<keyword evidence="4" id="KW-0349">Heme</keyword>
<keyword evidence="6" id="KW-0479">Metal-binding</keyword>
<keyword evidence="8" id="KW-0560">Oxidoreductase</keyword>